<evidence type="ECO:0000313" key="3">
    <source>
        <dbReference type="Proteomes" id="UP001595456"/>
    </source>
</evidence>
<accession>A0ABV7E8Z2</accession>
<evidence type="ECO:0000256" key="1">
    <source>
        <dbReference type="ARBA" id="ARBA00022729"/>
    </source>
</evidence>
<dbReference type="Proteomes" id="UP001595456">
    <property type="component" value="Unassembled WGS sequence"/>
</dbReference>
<dbReference type="PANTHER" id="PTHR35038">
    <property type="entry name" value="DISSIMILATORY SULFITE REDUCTASE SIRA"/>
    <property type="match status" value="1"/>
</dbReference>
<evidence type="ECO:0000313" key="2">
    <source>
        <dbReference type="EMBL" id="MFC3098368.1"/>
    </source>
</evidence>
<keyword evidence="1" id="KW-0732">Signal</keyword>
<dbReference type="EMBL" id="JBHRST010000018">
    <property type="protein sequence ID" value="MFC3098368.1"/>
    <property type="molecule type" value="Genomic_DNA"/>
</dbReference>
<comment type="caution">
    <text evidence="2">The sequence shown here is derived from an EMBL/GenBank/DDBJ whole genome shotgun (WGS) entry which is preliminary data.</text>
</comment>
<dbReference type="InterPro" id="IPR036280">
    <property type="entry name" value="Multihaem_cyt_sf"/>
</dbReference>
<proteinExistence type="predicted"/>
<gene>
    <name evidence="2" type="ORF">ACFODU_11250</name>
</gene>
<dbReference type="SUPFAM" id="SSF48695">
    <property type="entry name" value="Multiheme cytochromes"/>
    <property type="match status" value="1"/>
</dbReference>
<protein>
    <submittedName>
        <fullName evidence="2">Cytochrome C</fullName>
    </submittedName>
</protein>
<keyword evidence="3" id="KW-1185">Reference proteome</keyword>
<sequence length="256" mass="28068">MKRGVLLYAGFITALLLVAVVIPLMVHAGGSGAVGGWRGLVNPGPISRAHQQFADQCETCHTPHQGVEAATCMSCHVNTDFGSKQSTRFHAEVTQCTSCHVEHEGERGIVRMDHQALLRALVRMDGEALLEPDAGKPPARISTPSFFGAMRPQNPLRELNCASCHAYRDPHEGQFGSECSSCHTVESWSIPSFRHPSVNSTQCAQCHQAPPSHYMGHFEMVSRRVAGKRAEVEQCGACHTTDSWNNIRDVGFYDHH</sequence>
<dbReference type="InterPro" id="IPR051829">
    <property type="entry name" value="Multiheme_Cytochr_ET"/>
</dbReference>
<dbReference type="RefSeq" id="WP_336926941.1">
    <property type="nucleotide sequence ID" value="NZ_JBANRO010000010.1"/>
</dbReference>
<dbReference type="Gene3D" id="3.90.10.10">
    <property type="entry name" value="Cytochrome C3"/>
    <property type="match status" value="1"/>
</dbReference>
<name>A0ABV7E8Z2_9SPHN</name>
<reference evidence="3" key="1">
    <citation type="journal article" date="2019" name="Int. J. Syst. Evol. Microbiol.">
        <title>The Global Catalogue of Microorganisms (GCM) 10K type strain sequencing project: providing services to taxonomists for standard genome sequencing and annotation.</title>
        <authorList>
            <consortium name="The Broad Institute Genomics Platform"/>
            <consortium name="The Broad Institute Genome Sequencing Center for Infectious Disease"/>
            <person name="Wu L."/>
            <person name="Ma J."/>
        </authorList>
    </citation>
    <scope>NUCLEOTIDE SEQUENCE [LARGE SCALE GENOMIC DNA]</scope>
    <source>
        <strain evidence="3">KCTC 52607</strain>
    </source>
</reference>
<organism evidence="2 3">
    <name type="scientific">Alteraurantiacibacter palmitatis</name>
    <dbReference type="NCBI Taxonomy" id="2054628"/>
    <lineage>
        <taxon>Bacteria</taxon>
        <taxon>Pseudomonadati</taxon>
        <taxon>Pseudomonadota</taxon>
        <taxon>Alphaproteobacteria</taxon>
        <taxon>Sphingomonadales</taxon>
        <taxon>Erythrobacteraceae</taxon>
        <taxon>Alteraurantiacibacter</taxon>
    </lineage>
</organism>
<dbReference type="Gene3D" id="1.10.1130.10">
    <property type="entry name" value="Flavocytochrome C3, Chain A"/>
    <property type="match status" value="1"/>
</dbReference>